<name>A0A2C6KUJ3_9APIC</name>
<keyword evidence="4" id="KW-1185">Reference proteome</keyword>
<comment type="similarity">
    <text evidence="1">Belongs to the TMEM121 family.</text>
</comment>
<keyword evidence="2" id="KW-0472">Membrane</keyword>
<dbReference type="InterPro" id="IPR032776">
    <property type="entry name" value="CECR6/TMEM121"/>
</dbReference>
<dbReference type="AlphaFoldDB" id="A0A2C6KUJ3"/>
<keyword evidence="2" id="KW-1133">Transmembrane helix</keyword>
<evidence type="ECO:0000256" key="2">
    <source>
        <dbReference type="SAM" id="Phobius"/>
    </source>
</evidence>
<organism evidence="3 4">
    <name type="scientific">Cystoisospora suis</name>
    <dbReference type="NCBI Taxonomy" id="483139"/>
    <lineage>
        <taxon>Eukaryota</taxon>
        <taxon>Sar</taxon>
        <taxon>Alveolata</taxon>
        <taxon>Apicomplexa</taxon>
        <taxon>Conoidasida</taxon>
        <taxon>Coccidia</taxon>
        <taxon>Eucoccidiorida</taxon>
        <taxon>Eimeriorina</taxon>
        <taxon>Sarcocystidae</taxon>
        <taxon>Cystoisospora</taxon>
    </lineage>
</organism>
<comment type="caution">
    <text evidence="3">The sequence shown here is derived from an EMBL/GenBank/DDBJ whole genome shotgun (WGS) entry which is preliminary data.</text>
</comment>
<evidence type="ECO:0000256" key="1">
    <source>
        <dbReference type="ARBA" id="ARBA00007711"/>
    </source>
</evidence>
<dbReference type="GeneID" id="94429687"/>
<evidence type="ECO:0000313" key="4">
    <source>
        <dbReference type="Proteomes" id="UP000221165"/>
    </source>
</evidence>
<proteinExistence type="inferred from homology"/>
<evidence type="ECO:0000313" key="3">
    <source>
        <dbReference type="EMBL" id="PHJ19854.1"/>
    </source>
</evidence>
<dbReference type="Proteomes" id="UP000221165">
    <property type="component" value="Unassembled WGS sequence"/>
</dbReference>
<dbReference type="VEuPathDB" id="ToxoDB:CSUI_006313"/>
<keyword evidence="2 3" id="KW-0812">Transmembrane</keyword>
<dbReference type="RefSeq" id="XP_067921547.1">
    <property type="nucleotide sequence ID" value="XM_068066476.1"/>
</dbReference>
<feature type="non-terminal residue" evidence="3">
    <location>
        <position position="136"/>
    </location>
</feature>
<feature type="transmembrane region" description="Helical" evidence="2">
    <location>
        <begin position="21"/>
        <end position="43"/>
    </location>
</feature>
<gene>
    <name evidence="3" type="ORF">CSUI_006313</name>
</gene>
<dbReference type="EMBL" id="MIGC01003159">
    <property type="protein sequence ID" value="PHJ19854.1"/>
    <property type="molecule type" value="Genomic_DNA"/>
</dbReference>
<dbReference type="Pfam" id="PF14997">
    <property type="entry name" value="CECR6_TMEM121"/>
    <property type="match status" value="1"/>
</dbReference>
<sequence length="136" mass="14982">MPSPSSYRDTGDIFMCRKHAALVGICVVDLPLAAIRLFTWAYYPTFEGFSPFLFKNICFIPIQFSRIRHVSLAAHLKARRQFKMELHSLLASQSHTKAYSTTRAIKQRQKILQNAAVAAAAAAKVASASASSSPPP</sequence>
<accession>A0A2C6KUJ3</accession>
<reference evidence="3 4" key="1">
    <citation type="journal article" date="2017" name="Int. J. Parasitol.">
        <title>The genome of the protozoan parasite Cystoisospora suis and a reverse vaccinology approach to identify vaccine candidates.</title>
        <authorList>
            <person name="Palmieri N."/>
            <person name="Shrestha A."/>
            <person name="Ruttkowski B."/>
            <person name="Beck T."/>
            <person name="Vogl C."/>
            <person name="Tomley F."/>
            <person name="Blake D.P."/>
            <person name="Joachim A."/>
        </authorList>
    </citation>
    <scope>NUCLEOTIDE SEQUENCE [LARGE SCALE GENOMIC DNA]</scope>
    <source>
        <strain evidence="3 4">Wien I</strain>
    </source>
</reference>
<protein>
    <submittedName>
        <fullName evidence="3">Transmembrane protein</fullName>
    </submittedName>
</protein>
<dbReference type="OrthoDB" id="391274at2759"/>